<dbReference type="SUPFAM" id="SSF49899">
    <property type="entry name" value="Concanavalin A-like lectins/glucanases"/>
    <property type="match status" value="1"/>
</dbReference>
<feature type="domain" description="RanBP2-type" evidence="6">
    <location>
        <begin position="1178"/>
        <end position="1207"/>
    </location>
</feature>
<accession>A0AAV0T6S7</accession>
<evidence type="ECO:0000256" key="2">
    <source>
        <dbReference type="ARBA" id="ARBA00022771"/>
    </source>
</evidence>
<keyword evidence="1" id="KW-0479">Metal-binding</keyword>
<dbReference type="PROSITE" id="PS01358">
    <property type="entry name" value="ZF_RANBP2_1"/>
    <property type="match status" value="4"/>
</dbReference>
<feature type="domain" description="RanBP2-type" evidence="6">
    <location>
        <begin position="1108"/>
        <end position="1138"/>
    </location>
</feature>
<reference evidence="7" key="1">
    <citation type="submission" date="2022-12" db="EMBL/GenBank/DDBJ databases">
        <authorList>
            <person name="Webb A."/>
        </authorList>
    </citation>
    <scope>NUCLEOTIDE SEQUENCE</scope>
    <source>
        <strain evidence="7">Pd1</strain>
    </source>
</reference>
<dbReference type="InterPro" id="IPR036443">
    <property type="entry name" value="Znf_RanBP2_sf"/>
</dbReference>
<evidence type="ECO:0000256" key="1">
    <source>
        <dbReference type="ARBA" id="ARBA00022723"/>
    </source>
</evidence>
<dbReference type="PANTHER" id="PTHR46622">
    <property type="entry name" value="DNA-DEPENDENT METALLOPROTEASE WSS1"/>
    <property type="match status" value="1"/>
</dbReference>
<dbReference type="SMART" id="SM00547">
    <property type="entry name" value="ZnF_RBZ"/>
    <property type="match status" value="4"/>
</dbReference>
<evidence type="ECO:0000256" key="3">
    <source>
        <dbReference type="ARBA" id="ARBA00022833"/>
    </source>
</evidence>
<dbReference type="SUPFAM" id="SSF90209">
    <property type="entry name" value="Ran binding protein zinc finger-like"/>
    <property type="match status" value="1"/>
</dbReference>
<dbReference type="CDD" id="cd19671">
    <property type="entry name" value="UBR-box_UBR4_5_6_7"/>
    <property type="match status" value="1"/>
</dbReference>
<name>A0AAV0T6S7_9STRA</name>
<dbReference type="PANTHER" id="PTHR46622:SF1">
    <property type="entry name" value="DNA-DEPENDENT METALLOPROTEASE WSS1"/>
    <property type="match status" value="1"/>
</dbReference>
<keyword evidence="3" id="KW-0862">Zinc</keyword>
<keyword evidence="2 4" id="KW-0863">Zinc-finger</keyword>
<dbReference type="Pfam" id="PF00641">
    <property type="entry name" value="Zn_ribbon_RanBP"/>
    <property type="match status" value="3"/>
</dbReference>
<dbReference type="SMART" id="SM00396">
    <property type="entry name" value="ZnF_UBR1"/>
    <property type="match status" value="1"/>
</dbReference>
<dbReference type="InterPro" id="IPR053000">
    <property type="entry name" value="WSS1-like_metalloprotease"/>
</dbReference>
<dbReference type="Gene3D" id="2.60.120.200">
    <property type="match status" value="1"/>
</dbReference>
<dbReference type="InterPro" id="IPR001876">
    <property type="entry name" value="Znf_RanBP2"/>
</dbReference>
<evidence type="ECO:0000313" key="8">
    <source>
        <dbReference type="Proteomes" id="UP001162029"/>
    </source>
</evidence>
<feature type="domain" description="RanBP2-type" evidence="6">
    <location>
        <begin position="358"/>
        <end position="387"/>
    </location>
</feature>
<dbReference type="EMBL" id="CANTFM010000161">
    <property type="protein sequence ID" value="CAI5713655.1"/>
    <property type="molecule type" value="Genomic_DNA"/>
</dbReference>
<gene>
    <name evidence="7" type="ORF">PDE001_LOCUS1001</name>
</gene>
<dbReference type="GO" id="GO:0008270">
    <property type="term" value="F:zinc ion binding"/>
    <property type="evidence" value="ECO:0007669"/>
    <property type="project" value="UniProtKB-KW"/>
</dbReference>
<evidence type="ECO:0000259" key="6">
    <source>
        <dbReference type="PROSITE" id="PS50199"/>
    </source>
</evidence>
<protein>
    <recommendedName>
        <fullName evidence="6">RanBP2-type domain-containing protein</fullName>
    </recommendedName>
</protein>
<dbReference type="GO" id="GO:0006281">
    <property type="term" value="P:DNA repair"/>
    <property type="evidence" value="ECO:0007669"/>
    <property type="project" value="TreeGrafter"/>
</dbReference>
<dbReference type="InterPro" id="IPR003126">
    <property type="entry name" value="Znf_UBR"/>
</dbReference>
<dbReference type="InterPro" id="IPR013320">
    <property type="entry name" value="ConA-like_dom_sf"/>
</dbReference>
<sequence length="1258" mass="135401">MEAVTEHFRALLSACVAVNAAAAASTDVQDVATCIQNIDASLGLTLEQRCDWDLICDESLPLVKDLALLLASTNISTNQLLSLLRVLLLHPSFHCSGLVRLVQMTFQGFKLTKRWDALSAVSTHLLDAIYAKIVANDTRDQALQFYIQVLAGFQHSAELYEKNVTKMVELAELFSTEDREENKKLVHPLLVLCAALEHCHRGYEAEAMTLRRAMRANLGSHVARPTAAEAESLLRASAWILPPEQLDVMLPSIEGKWVVDEFTSDQYVNGAPMNGGSVLLKKTANCFAYEMKATMTDPKSKHTLELTGCLFQQMPEMQVLLSYPETTEGSTWELEGHWRRLHDEDTPATGSAPMAPISVPTWACRACTMNNEGSVTKCATCETERPADANVPTIPNSSKGSNPAPFSAVFSSDMSFMRMIWSRGEQQGVWLARKQIIDTSFDLATSLVAANNAMMDSADLPAFVFSPEGNPASTLLLERTLLSTSDQAEFTVQVWICPECLPSGNEAQVVLANGHDFQLLLTSDGYLMWQIDGGRYAVTSRDTVRFGVFCHVTLSFGQDRMVLLINDLVAGETAKLDEAGLSVPGASLLIIGGSFESCDLNEKGKAPSCFYGQILDLRIWSTQHSKLDENWSIWDALTGRERHLVGYYPLVGDSERLLMDLSKHQYHACVFAGYQSPDAIHDAAVSSVRNFAPSTPADTIPVKNALAVSLGSDFFGSGKFSLPDGSSEGSCGLRVDCGECGAALWRQNAVCIASGFQSVLSIAPPASGETPSLRKNVVFALCEATFWDLIPLLSEAAIIAHVVGDDEGSPLQHFDGSAMLINVSSDVVAPGILLYELGLNIWSKKQGNPLSRVFRVAGGPSTSPSDVQVMYELPARVLSVAIGGVGVVFEVAVDLELALHMEPGGPVRAGLIFPASKGSQTTTGLMKWTFESIRTNLLNDGANSVLGTVYSSLQLEGSNGDSSTMNSENETTMCTRVSTDGSAIAQESYGCQTCSLVHRNSICRVCAAVCHEGHELIALGVTTIACACHVRGTGLCQCNSAIQASDFRMLNCSVNASLWRCSKCTVVNGIDLKQCSVCGNNAPELNAGASSPASECTSIALPLAEQPKPVVDWSCAACTMFNNATATTCSVCNTPRAKQAEPEVVEASKEDKPDNGLTTLYYTAEDTAKQDHPMAIQPTGCWRCSACTMENQASDATCYMCTTVREISIAADVDSSKVVLALPTPKIDATPTSSPMSLDMDGGDSCGYLWTCRGFACF</sequence>
<dbReference type="AlphaFoldDB" id="A0AAV0T6S7"/>
<dbReference type="PROSITE" id="PS50199">
    <property type="entry name" value="ZF_RANBP2_2"/>
    <property type="match status" value="4"/>
</dbReference>
<dbReference type="Pfam" id="PF13385">
    <property type="entry name" value="Laminin_G_3"/>
    <property type="match status" value="1"/>
</dbReference>
<proteinExistence type="predicted"/>
<organism evidence="7 8">
    <name type="scientific">Peronospora destructor</name>
    <dbReference type="NCBI Taxonomy" id="86335"/>
    <lineage>
        <taxon>Eukaryota</taxon>
        <taxon>Sar</taxon>
        <taxon>Stramenopiles</taxon>
        <taxon>Oomycota</taxon>
        <taxon>Peronosporomycetes</taxon>
        <taxon>Peronosporales</taxon>
        <taxon>Peronosporaceae</taxon>
        <taxon>Peronospora</taxon>
    </lineage>
</organism>
<feature type="domain" description="RanBP2-type" evidence="6">
    <location>
        <begin position="1055"/>
        <end position="1084"/>
    </location>
</feature>
<evidence type="ECO:0000256" key="4">
    <source>
        <dbReference type="PROSITE-ProRule" id="PRU00322"/>
    </source>
</evidence>
<feature type="chain" id="PRO_5043673304" description="RanBP2-type domain-containing protein" evidence="5">
    <location>
        <begin position="24"/>
        <end position="1258"/>
    </location>
</feature>
<keyword evidence="8" id="KW-1185">Reference proteome</keyword>
<comment type="caution">
    <text evidence="7">The sequence shown here is derived from an EMBL/GenBank/DDBJ whole genome shotgun (WGS) entry which is preliminary data.</text>
</comment>
<evidence type="ECO:0000313" key="7">
    <source>
        <dbReference type="EMBL" id="CAI5713655.1"/>
    </source>
</evidence>
<evidence type="ECO:0000256" key="5">
    <source>
        <dbReference type="SAM" id="SignalP"/>
    </source>
</evidence>
<keyword evidence="5" id="KW-0732">Signal</keyword>
<dbReference type="GO" id="GO:0008237">
    <property type="term" value="F:metallopeptidase activity"/>
    <property type="evidence" value="ECO:0007669"/>
    <property type="project" value="TreeGrafter"/>
</dbReference>
<dbReference type="Gene3D" id="2.30.30.380">
    <property type="entry name" value="Zn-finger domain of Sec23/24"/>
    <property type="match status" value="2"/>
</dbReference>
<feature type="signal peptide" evidence="5">
    <location>
        <begin position="1"/>
        <end position="23"/>
    </location>
</feature>
<dbReference type="GO" id="GO:0005634">
    <property type="term" value="C:nucleus"/>
    <property type="evidence" value="ECO:0007669"/>
    <property type="project" value="TreeGrafter"/>
</dbReference>
<dbReference type="Proteomes" id="UP001162029">
    <property type="component" value="Unassembled WGS sequence"/>
</dbReference>